<dbReference type="Gene3D" id="3.30.70.270">
    <property type="match status" value="1"/>
</dbReference>
<dbReference type="Proteomes" id="UP000293764">
    <property type="component" value="Unassembled WGS sequence"/>
</dbReference>
<dbReference type="SMART" id="SM00267">
    <property type="entry name" value="GGDEF"/>
    <property type="match status" value="1"/>
</dbReference>
<dbReference type="PROSITE" id="PS50887">
    <property type="entry name" value="GGDEF"/>
    <property type="match status" value="1"/>
</dbReference>
<organism evidence="3 4">
    <name type="scientific">Pengzhenrongella frigida</name>
    <dbReference type="NCBI Taxonomy" id="1259133"/>
    <lineage>
        <taxon>Bacteria</taxon>
        <taxon>Bacillati</taxon>
        <taxon>Actinomycetota</taxon>
        <taxon>Actinomycetes</taxon>
        <taxon>Micrococcales</taxon>
        <taxon>Pengzhenrongella</taxon>
    </lineage>
</organism>
<feature type="transmembrane region" description="Helical" evidence="1">
    <location>
        <begin position="33"/>
        <end position="51"/>
    </location>
</feature>
<dbReference type="InterPro" id="IPR000014">
    <property type="entry name" value="PAS"/>
</dbReference>
<evidence type="ECO:0000259" key="2">
    <source>
        <dbReference type="PROSITE" id="PS50887"/>
    </source>
</evidence>
<dbReference type="PANTHER" id="PTHR45138:SF9">
    <property type="entry name" value="DIGUANYLATE CYCLASE DGCM-RELATED"/>
    <property type="match status" value="1"/>
</dbReference>
<dbReference type="InterPro" id="IPR013656">
    <property type="entry name" value="PAS_4"/>
</dbReference>
<dbReference type="Gene3D" id="3.30.450.20">
    <property type="entry name" value="PAS domain"/>
    <property type="match status" value="1"/>
</dbReference>
<dbReference type="FunFam" id="3.30.70.270:FF:000001">
    <property type="entry name" value="Diguanylate cyclase domain protein"/>
    <property type="match status" value="1"/>
</dbReference>
<keyword evidence="4" id="KW-1185">Reference proteome</keyword>
<dbReference type="InterPro" id="IPR029787">
    <property type="entry name" value="Nucleotide_cyclase"/>
</dbReference>
<proteinExistence type="predicted"/>
<keyword evidence="1" id="KW-0472">Membrane</keyword>
<dbReference type="NCBIfam" id="TIGR00254">
    <property type="entry name" value="GGDEF"/>
    <property type="match status" value="1"/>
</dbReference>
<dbReference type="Pfam" id="PF00990">
    <property type="entry name" value="GGDEF"/>
    <property type="match status" value="1"/>
</dbReference>
<dbReference type="OrthoDB" id="23692at2"/>
<feature type="transmembrane region" description="Helical" evidence="1">
    <location>
        <begin position="63"/>
        <end position="89"/>
    </location>
</feature>
<dbReference type="InterPro" id="IPR035965">
    <property type="entry name" value="PAS-like_dom_sf"/>
</dbReference>
<dbReference type="CDD" id="cd00130">
    <property type="entry name" value="PAS"/>
    <property type="match status" value="1"/>
</dbReference>
<keyword evidence="1" id="KW-1133">Transmembrane helix</keyword>
<sequence length="565" mass="59832">MDVRDPIAASYAVAAVACAIIAVVAWRQRAHNLTLGAALTVVMAGASWWSVSLTLSRGSSNESVAAIATLAAFAGPSALCAAFLGLGFAVARPQWVPTRALVLALLVEPALITVAALTNPWHLLVYGGPGAAQLTGAATWTYGPAFWADTVFTFVEMFLGLGFVGWAWWRASDAFRAQRLAVFVAALVPMTVNLVFILGGIGGRTGALDPTPLGLAVTGTIVWYAVFRQDLFTFAPVARALIVDQIGDAVVVISPAGKFLDLNPAADRLVRGVEPGAPADLIGLPARDLLGDRMTTSDDREVALVVEFPGGRSEFEVRGFPLIDRHRRDLGTVLVARDVTEANNQSRRLAAAHDQMVRQVATIESLRADLVELASRDSLTGLHNRRHMVETFDALVGAAEQSDAPLVAVLFDVDRFKDINDEFGHLTGDAVLVALATRLAESAPADALVARWGGEEFFVALPGADAAVGLAFAEEVRRRCDENPILVAGRTIRCALSAGVAVYPASGTTMNDVFHAADVALYEAKHSGRNRVRLYGGGPTVVPATPARARTVRRHGPRSAGRGPS</sequence>
<evidence type="ECO:0000313" key="3">
    <source>
        <dbReference type="EMBL" id="RYV51665.1"/>
    </source>
</evidence>
<dbReference type="PANTHER" id="PTHR45138">
    <property type="entry name" value="REGULATORY COMPONENTS OF SENSORY TRANSDUCTION SYSTEM"/>
    <property type="match status" value="1"/>
</dbReference>
<evidence type="ECO:0000256" key="1">
    <source>
        <dbReference type="SAM" id="Phobius"/>
    </source>
</evidence>
<dbReference type="InterPro" id="IPR050469">
    <property type="entry name" value="Diguanylate_Cyclase"/>
</dbReference>
<reference evidence="3 4" key="1">
    <citation type="submission" date="2019-01" db="EMBL/GenBank/DDBJ databases">
        <title>Novel species of Cellulomonas.</title>
        <authorList>
            <person name="Liu Q."/>
            <person name="Xin Y.-H."/>
        </authorList>
    </citation>
    <scope>NUCLEOTIDE SEQUENCE [LARGE SCALE GENOMIC DNA]</scope>
    <source>
        <strain evidence="3 4">HLT2-17</strain>
    </source>
</reference>
<dbReference type="SUPFAM" id="SSF55785">
    <property type="entry name" value="PYP-like sensor domain (PAS domain)"/>
    <property type="match status" value="1"/>
</dbReference>
<name>A0A4Q5N0U5_9MICO</name>
<accession>A0A4Q5N0U5</accession>
<feature type="transmembrane region" description="Helical" evidence="1">
    <location>
        <begin position="145"/>
        <end position="168"/>
    </location>
</feature>
<dbReference type="Pfam" id="PF16927">
    <property type="entry name" value="HisKA_7TM"/>
    <property type="match status" value="1"/>
</dbReference>
<feature type="transmembrane region" description="Helical" evidence="1">
    <location>
        <begin position="180"/>
        <end position="201"/>
    </location>
</feature>
<dbReference type="AlphaFoldDB" id="A0A4Q5N0U5"/>
<dbReference type="PROSITE" id="PS51257">
    <property type="entry name" value="PROKAR_LIPOPROTEIN"/>
    <property type="match status" value="1"/>
</dbReference>
<feature type="domain" description="GGDEF" evidence="2">
    <location>
        <begin position="404"/>
        <end position="537"/>
    </location>
</feature>
<dbReference type="EMBL" id="SDWW01000013">
    <property type="protein sequence ID" value="RYV51665.1"/>
    <property type="molecule type" value="Genomic_DNA"/>
</dbReference>
<dbReference type="GO" id="GO:0043709">
    <property type="term" value="P:cell adhesion involved in single-species biofilm formation"/>
    <property type="evidence" value="ECO:0007669"/>
    <property type="project" value="TreeGrafter"/>
</dbReference>
<gene>
    <name evidence="3" type="ORF">EUA98_07120</name>
</gene>
<dbReference type="InterPro" id="IPR031621">
    <property type="entry name" value="HisKA_7TM"/>
</dbReference>
<dbReference type="GO" id="GO:0052621">
    <property type="term" value="F:diguanylate cyclase activity"/>
    <property type="evidence" value="ECO:0007669"/>
    <property type="project" value="TreeGrafter"/>
</dbReference>
<evidence type="ECO:0000313" key="4">
    <source>
        <dbReference type="Proteomes" id="UP000293764"/>
    </source>
</evidence>
<dbReference type="InterPro" id="IPR043128">
    <property type="entry name" value="Rev_trsase/Diguanyl_cyclase"/>
</dbReference>
<dbReference type="GO" id="GO:0005886">
    <property type="term" value="C:plasma membrane"/>
    <property type="evidence" value="ECO:0007669"/>
    <property type="project" value="TreeGrafter"/>
</dbReference>
<dbReference type="SUPFAM" id="SSF55073">
    <property type="entry name" value="Nucleotide cyclase"/>
    <property type="match status" value="1"/>
</dbReference>
<dbReference type="RefSeq" id="WP_130101982.1">
    <property type="nucleotide sequence ID" value="NZ_SDWW01000013.1"/>
</dbReference>
<dbReference type="Pfam" id="PF08448">
    <property type="entry name" value="PAS_4"/>
    <property type="match status" value="1"/>
</dbReference>
<feature type="transmembrane region" description="Helical" evidence="1">
    <location>
        <begin position="101"/>
        <end position="125"/>
    </location>
</feature>
<dbReference type="GO" id="GO:1902201">
    <property type="term" value="P:negative regulation of bacterial-type flagellum-dependent cell motility"/>
    <property type="evidence" value="ECO:0007669"/>
    <property type="project" value="TreeGrafter"/>
</dbReference>
<dbReference type="CDD" id="cd01949">
    <property type="entry name" value="GGDEF"/>
    <property type="match status" value="1"/>
</dbReference>
<protein>
    <submittedName>
        <fullName evidence="3">Diguanylate cyclase</fullName>
    </submittedName>
</protein>
<keyword evidence="1" id="KW-0812">Transmembrane</keyword>
<dbReference type="InterPro" id="IPR000160">
    <property type="entry name" value="GGDEF_dom"/>
</dbReference>
<comment type="caution">
    <text evidence="3">The sequence shown here is derived from an EMBL/GenBank/DDBJ whole genome shotgun (WGS) entry which is preliminary data.</text>
</comment>
<feature type="transmembrane region" description="Helical" evidence="1">
    <location>
        <begin position="6"/>
        <end position="26"/>
    </location>
</feature>